<gene>
    <name evidence="4" type="ORF">AOR01nite_10140</name>
</gene>
<comment type="function">
    <text evidence="1">Involved in chromosome partition. Localize to both poles of the predivisional cell following completion of DNA replication.</text>
</comment>
<dbReference type="Gene3D" id="3.40.50.300">
    <property type="entry name" value="P-loop containing nucleotide triphosphate hydrolases"/>
    <property type="match status" value="1"/>
</dbReference>
<dbReference type="AlphaFoldDB" id="A0A4Y3TND3"/>
<dbReference type="FunFam" id="3.40.50.300:FF:000285">
    <property type="entry name" value="Sporulation initiation inhibitor Soj"/>
    <property type="match status" value="1"/>
</dbReference>
<feature type="domain" description="AAA" evidence="3">
    <location>
        <begin position="14"/>
        <end position="189"/>
    </location>
</feature>
<dbReference type="InterPro" id="IPR050678">
    <property type="entry name" value="DNA_Partitioning_ATPase"/>
</dbReference>
<dbReference type="PANTHER" id="PTHR13696:SF52">
    <property type="entry name" value="PARA FAMILY PROTEIN CT_582"/>
    <property type="match status" value="1"/>
</dbReference>
<evidence type="ECO:0000256" key="1">
    <source>
        <dbReference type="ARBA" id="ARBA00057242"/>
    </source>
</evidence>
<evidence type="ECO:0000259" key="3">
    <source>
        <dbReference type="Pfam" id="PF13614"/>
    </source>
</evidence>
<evidence type="ECO:0000313" key="5">
    <source>
        <dbReference type="Proteomes" id="UP000317617"/>
    </source>
</evidence>
<name>A0A4Y3TND3_9PROT</name>
<dbReference type="Pfam" id="PF13614">
    <property type="entry name" value="AAA_31"/>
    <property type="match status" value="1"/>
</dbReference>
<dbReference type="PIRSF" id="PIRSF009320">
    <property type="entry name" value="Nuc_binding_HP_1000"/>
    <property type="match status" value="1"/>
</dbReference>
<dbReference type="Proteomes" id="UP000317617">
    <property type="component" value="Unassembled WGS sequence"/>
</dbReference>
<dbReference type="SUPFAM" id="SSF52540">
    <property type="entry name" value="P-loop containing nucleoside triphosphate hydrolases"/>
    <property type="match status" value="1"/>
</dbReference>
<proteinExistence type="predicted"/>
<dbReference type="EMBL" id="BJMU01000003">
    <property type="protein sequence ID" value="GEB82537.1"/>
    <property type="molecule type" value="Genomic_DNA"/>
</dbReference>
<reference evidence="4 5" key="1">
    <citation type="submission" date="2019-06" db="EMBL/GenBank/DDBJ databases">
        <title>Whole genome shotgun sequence of Acetobacter orleanensis NBRC 13752.</title>
        <authorList>
            <person name="Hosoyama A."/>
            <person name="Uohara A."/>
            <person name="Ohji S."/>
            <person name="Ichikawa N."/>
        </authorList>
    </citation>
    <scope>NUCLEOTIDE SEQUENCE [LARGE SCALE GENOMIC DNA]</scope>
    <source>
        <strain evidence="4 5">NBRC 13752</strain>
    </source>
</reference>
<evidence type="ECO:0000313" key="4">
    <source>
        <dbReference type="EMBL" id="GEB82537.1"/>
    </source>
</evidence>
<evidence type="ECO:0000256" key="2">
    <source>
        <dbReference type="ARBA" id="ARBA00074747"/>
    </source>
</evidence>
<dbReference type="InterPro" id="IPR025669">
    <property type="entry name" value="AAA_dom"/>
</dbReference>
<protein>
    <recommendedName>
        <fullName evidence="2">Chromosome partitioning protein ParA</fullName>
    </recommendedName>
</protein>
<dbReference type="CDD" id="cd02042">
    <property type="entry name" value="ParAB_family"/>
    <property type="match status" value="1"/>
</dbReference>
<comment type="caution">
    <text evidence="4">The sequence shown here is derived from an EMBL/GenBank/DDBJ whole genome shotgun (WGS) entry which is preliminary data.</text>
</comment>
<accession>A0A4Y3TND3</accession>
<dbReference type="InterPro" id="IPR027417">
    <property type="entry name" value="P-loop_NTPase"/>
</dbReference>
<dbReference type="STRING" id="104099.AD949_11485"/>
<keyword evidence="5" id="KW-1185">Reference proteome</keyword>
<organism evidence="4 5">
    <name type="scientific">Acetobacter orleanensis</name>
    <dbReference type="NCBI Taxonomy" id="104099"/>
    <lineage>
        <taxon>Bacteria</taxon>
        <taxon>Pseudomonadati</taxon>
        <taxon>Pseudomonadota</taxon>
        <taxon>Alphaproteobacteria</taxon>
        <taxon>Acetobacterales</taxon>
        <taxon>Acetobacteraceae</taxon>
        <taxon>Acetobacter</taxon>
    </lineage>
</organism>
<dbReference type="PANTHER" id="PTHR13696">
    <property type="entry name" value="P-LOOP CONTAINING NUCLEOSIDE TRIPHOSPHATE HYDROLASE"/>
    <property type="match status" value="1"/>
</dbReference>
<sequence>MNVSKSDKKTKTCRILAVANQKGGVGKTTTAINVAAALAEDGARVVLLDMDPQGNASTGLGVGYDARQGGAYALLTHEKPAADLLQPTEINGLSVIAANTELVGAEIELVDADERETRLREALAPLAKSVDYIIIDCPPSLSLLTLNALVAADGVLAPLQCEFFALEGLGHLVKTIDRVRKKLNPTLKMAGIVLTMYDRRNNLSELVAADARSFFGDDVLETIIPRNIRISEAQSHGQPVMTYDSRASGAESYRALAAEIKRRAF</sequence>